<dbReference type="InterPro" id="IPR003439">
    <property type="entry name" value="ABC_transporter-like_ATP-bd"/>
</dbReference>
<dbReference type="Pfam" id="PF00005">
    <property type="entry name" value="ABC_tran"/>
    <property type="match status" value="1"/>
</dbReference>
<keyword evidence="3" id="KW-0067">ATP-binding</keyword>
<dbReference type="PANTHER" id="PTHR43776">
    <property type="entry name" value="TRANSPORT ATP-BINDING PROTEIN"/>
    <property type="match status" value="1"/>
</dbReference>
<comment type="caution">
    <text evidence="5">The sequence shown here is derived from an EMBL/GenBank/DDBJ whole genome shotgun (WGS) entry which is preliminary data.</text>
</comment>
<dbReference type="Proteomes" id="UP001500466">
    <property type="component" value="Unassembled WGS sequence"/>
</dbReference>
<keyword evidence="2" id="KW-0547">Nucleotide-binding</keyword>
<dbReference type="PROSITE" id="PS50893">
    <property type="entry name" value="ABC_TRANSPORTER_2"/>
    <property type="match status" value="1"/>
</dbReference>
<feature type="domain" description="ABC transporter" evidence="4">
    <location>
        <begin position="5"/>
        <end position="245"/>
    </location>
</feature>
<evidence type="ECO:0000256" key="2">
    <source>
        <dbReference type="ARBA" id="ARBA00022741"/>
    </source>
</evidence>
<keyword evidence="6" id="KW-1185">Reference proteome</keyword>
<dbReference type="InterPro" id="IPR003593">
    <property type="entry name" value="AAA+_ATPase"/>
</dbReference>
<dbReference type="EMBL" id="BAABHS010000034">
    <property type="protein sequence ID" value="GAA4987955.1"/>
    <property type="molecule type" value="Genomic_DNA"/>
</dbReference>
<dbReference type="PROSITE" id="PS00211">
    <property type="entry name" value="ABC_TRANSPORTER_1"/>
    <property type="match status" value="1"/>
</dbReference>
<dbReference type="SMART" id="SM00382">
    <property type="entry name" value="AAA"/>
    <property type="match status" value="1"/>
</dbReference>
<proteinExistence type="predicted"/>
<evidence type="ECO:0000313" key="6">
    <source>
        <dbReference type="Proteomes" id="UP001500466"/>
    </source>
</evidence>
<evidence type="ECO:0000256" key="3">
    <source>
        <dbReference type="ARBA" id="ARBA00022840"/>
    </source>
</evidence>
<dbReference type="InterPro" id="IPR017871">
    <property type="entry name" value="ABC_transporter-like_CS"/>
</dbReference>
<dbReference type="RefSeq" id="WP_345679695.1">
    <property type="nucleotide sequence ID" value="NZ_BAABHS010000034.1"/>
</dbReference>
<dbReference type="InterPro" id="IPR050319">
    <property type="entry name" value="ABC_transp_ATP-bind"/>
</dbReference>
<accession>A0ABP9I5I8</accession>
<evidence type="ECO:0000313" key="5">
    <source>
        <dbReference type="EMBL" id="GAA4987955.1"/>
    </source>
</evidence>
<dbReference type="InterPro" id="IPR027417">
    <property type="entry name" value="P-loop_NTPase"/>
</dbReference>
<organism evidence="5 6">
    <name type="scientific">Yinghuangia aomiensis</name>
    <dbReference type="NCBI Taxonomy" id="676205"/>
    <lineage>
        <taxon>Bacteria</taxon>
        <taxon>Bacillati</taxon>
        <taxon>Actinomycetota</taxon>
        <taxon>Actinomycetes</taxon>
        <taxon>Kitasatosporales</taxon>
        <taxon>Streptomycetaceae</taxon>
        <taxon>Yinghuangia</taxon>
    </lineage>
</organism>
<name>A0ABP9I5I8_9ACTN</name>
<dbReference type="CDD" id="cd03257">
    <property type="entry name" value="ABC_NikE_OppD_transporters"/>
    <property type="match status" value="1"/>
</dbReference>
<gene>
    <name evidence="5" type="ORF">GCM10023205_68580</name>
</gene>
<reference evidence="6" key="1">
    <citation type="journal article" date="2019" name="Int. J. Syst. Evol. Microbiol.">
        <title>The Global Catalogue of Microorganisms (GCM) 10K type strain sequencing project: providing services to taxonomists for standard genome sequencing and annotation.</title>
        <authorList>
            <consortium name="The Broad Institute Genomics Platform"/>
            <consortium name="The Broad Institute Genome Sequencing Center for Infectious Disease"/>
            <person name="Wu L."/>
            <person name="Ma J."/>
        </authorList>
    </citation>
    <scope>NUCLEOTIDE SEQUENCE [LARGE SCALE GENOMIC DNA]</scope>
    <source>
        <strain evidence="6">JCM 17986</strain>
    </source>
</reference>
<evidence type="ECO:0000259" key="4">
    <source>
        <dbReference type="PROSITE" id="PS50893"/>
    </source>
</evidence>
<keyword evidence="1" id="KW-0813">Transport</keyword>
<dbReference type="Gene3D" id="3.40.50.300">
    <property type="entry name" value="P-loop containing nucleotide triphosphate hydrolases"/>
    <property type="match status" value="1"/>
</dbReference>
<evidence type="ECO:0000256" key="1">
    <source>
        <dbReference type="ARBA" id="ARBA00022448"/>
    </source>
</evidence>
<sequence>MAPILEAEGLRKVFGTNTAVSEVSFALRRGGSLGIVGESGSGKTTTARMLVGLEAPTSGRILIDGEPVGRVRSTARRRARARQIQMVFQDPYSSLDPRQTISSCLEEVLKVHFRHTAEERRRRVTELADLVGLDERMLRGRPGALSGGQRQRVAIARALAAEPEVLILDEAVAALDVSIQAQVLNLLADIRERTDVSYILISHDLAVVRQITEDVVVMYQGAIVEAGPTAQVLDDPQHDYTRRLRASVPGPGWVPGKALATKDAS</sequence>
<protein>
    <recommendedName>
        <fullName evidence="4">ABC transporter domain-containing protein</fullName>
    </recommendedName>
</protein>
<dbReference type="SUPFAM" id="SSF52540">
    <property type="entry name" value="P-loop containing nucleoside triphosphate hydrolases"/>
    <property type="match status" value="1"/>
</dbReference>